<dbReference type="EMBL" id="MOXD01000025">
    <property type="protein sequence ID" value="OMQ18517.1"/>
    <property type="molecule type" value="Genomic_DNA"/>
</dbReference>
<dbReference type="RefSeq" id="WP_076944375.1">
    <property type="nucleotide sequence ID" value="NZ_MOXD01000025.1"/>
</dbReference>
<protein>
    <recommendedName>
        <fullName evidence="4">Fimbrial protein</fullName>
    </recommendedName>
</protein>
<comment type="caution">
    <text evidence="2">The sequence shown here is derived from an EMBL/GenBank/DDBJ whole genome shotgun (WGS) entry which is preliminary data.</text>
</comment>
<proteinExistence type="predicted"/>
<sequence>MNYYSGALRYFFTSCWLASAALLFPKITHAAPPDCHISQGLPEIDFGRLTPTSGIASQTSLTMSERAVTVTVNCLKPKRVALLFDGEGLNGKAFRFGESGKVGVTLSSATVDGRSVGLSRWNKGARSEDRLAILAGDSIVWQDGAQVASGTLFTVVIGVEPTVSTQALHARDITVLESRIRMRLETD</sequence>
<evidence type="ECO:0000313" key="2">
    <source>
        <dbReference type="EMBL" id="OMQ18517.1"/>
    </source>
</evidence>
<accession>A0A1S8CF55</accession>
<feature type="chain" id="PRO_5013068842" description="Fimbrial protein" evidence="1">
    <location>
        <begin position="31"/>
        <end position="187"/>
    </location>
</feature>
<reference evidence="2 3" key="1">
    <citation type="submission" date="2016-11" db="EMBL/GenBank/DDBJ databases">
        <title>Rahnella oryzae sp. nov., isolated from rice root.</title>
        <authorList>
            <person name="Zhang X.-X."/>
            <person name="Zhang J."/>
        </authorList>
    </citation>
    <scope>NUCLEOTIDE SEQUENCE [LARGE SCALE GENOMIC DNA]</scope>
    <source>
        <strain evidence="2 3">J11-6</strain>
    </source>
</reference>
<evidence type="ECO:0008006" key="4">
    <source>
        <dbReference type="Google" id="ProtNLM"/>
    </source>
</evidence>
<evidence type="ECO:0000313" key="3">
    <source>
        <dbReference type="Proteomes" id="UP000216021"/>
    </source>
</evidence>
<dbReference type="STRING" id="2034155.BMI79_21855"/>
<keyword evidence="1" id="KW-0732">Signal</keyword>
<name>A0A1S8CF55_9GAMM</name>
<organism evidence="2 3">
    <name type="scientific">Serratia oryzae</name>
    <dbReference type="NCBI Taxonomy" id="2034155"/>
    <lineage>
        <taxon>Bacteria</taxon>
        <taxon>Pseudomonadati</taxon>
        <taxon>Pseudomonadota</taxon>
        <taxon>Gammaproteobacteria</taxon>
        <taxon>Enterobacterales</taxon>
        <taxon>Yersiniaceae</taxon>
        <taxon>Serratia</taxon>
    </lineage>
</organism>
<dbReference type="AlphaFoldDB" id="A0A1S8CF55"/>
<evidence type="ECO:0000256" key="1">
    <source>
        <dbReference type="SAM" id="SignalP"/>
    </source>
</evidence>
<gene>
    <name evidence="2" type="ORF">BMI79_21855</name>
</gene>
<dbReference type="Proteomes" id="UP000216021">
    <property type="component" value="Unassembled WGS sequence"/>
</dbReference>
<keyword evidence="3" id="KW-1185">Reference proteome</keyword>
<feature type="signal peptide" evidence="1">
    <location>
        <begin position="1"/>
        <end position="30"/>
    </location>
</feature>